<dbReference type="CDD" id="cd04301">
    <property type="entry name" value="NAT_SF"/>
    <property type="match status" value="1"/>
</dbReference>
<dbReference type="Pfam" id="PF00583">
    <property type="entry name" value="Acetyltransf_1"/>
    <property type="match status" value="1"/>
</dbReference>
<reference evidence="2" key="1">
    <citation type="submission" date="2012-03" db="EMBL/GenBank/DDBJ databases">
        <title>Functional metagenomics reveals considerable lignocellulase gene clusters in the gut microbiome of a wood-feeding higher termite.</title>
        <authorList>
            <person name="Liu N."/>
        </authorList>
    </citation>
    <scope>NUCLEOTIDE SEQUENCE</scope>
</reference>
<sequence length="168" mass="19297">MALDDTNIREICFPEGFFMRPYEEGDGTGWCECCIDGGLDVNEASEEVFEKKMLHDKSVNPKNIFFLISPLNEIAGTVTYQYTGDKDSANIHMVGIKKSYRGKHLALPMNLYVIQKIFEDGKKKIFLTTDDWRLPAIKVYLNAGFKPVYHMPDMEERWNDVMRKLSGA</sequence>
<dbReference type="GO" id="GO:0016747">
    <property type="term" value="F:acyltransferase activity, transferring groups other than amino-acyl groups"/>
    <property type="evidence" value="ECO:0007669"/>
    <property type="project" value="InterPro"/>
</dbReference>
<dbReference type="AlphaFoldDB" id="A0A806KJT0"/>
<name>A0A806KJT0_9BACT</name>
<evidence type="ECO:0000259" key="1">
    <source>
        <dbReference type="PROSITE" id="PS51186"/>
    </source>
</evidence>
<accession>A0A806KJT0</accession>
<dbReference type="InterPro" id="IPR016181">
    <property type="entry name" value="Acyl_CoA_acyltransferase"/>
</dbReference>
<proteinExistence type="predicted"/>
<dbReference type="SUPFAM" id="SSF55729">
    <property type="entry name" value="Acyl-CoA N-acyltransferases (Nat)"/>
    <property type="match status" value="1"/>
</dbReference>
<feature type="domain" description="N-acetyltransferase" evidence="1">
    <location>
        <begin position="17"/>
        <end position="167"/>
    </location>
</feature>
<dbReference type="EMBL" id="JQ844233">
    <property type="protein sequence ID" value="AGS53454.1"/>
    <property type="molecule type" value="Genomic_DNA"/>
</dbReference>
<evidence type="ECO:0000313" key="2">
    <source>
        <dbReference type="EMBL" id="AGS53454.1"/>
    </source>
</evidence>
<dbReference type="PROSITE" id="PS51186">
    <property type="entry name" value="GNAT"/>
    <property type="match status" value="1"/>
</dbReference>
<organism evidence="2">
    <name type="scientific">uncultured bacterium contig00027</name>
    <dbReference type="NCBI Taxonomy" id="1181516"/>
    <lineage>
        <taxon>Bacteria</taxon>
        <taxon>environmental samples</taxon>
    </lineage>
</organism>
<dbReference type="Gene3D" id="3.40.630.30">
    <property type="match status" value="1"/>
</dbReference>
<protein>
    <recommendedName>
        <fullName evidence="1">N-acetyltransferase domain-containing protein</fullName>
    </recommendedName>
</protein>
<dbReference type="InterPro" id="IPR000182">
    <property type="entry name" value="GNAT_dom"/>
</dbReference>